<evidence type="ECO:0000313" key="6">
    <source>
        <dbReference type="EMBL" id="BCR87323.1"/>
    </source>
</evidence>
<keyword evidence="7" id="KW-1185">Reference proteome</keyword>
<dbReference type="GO" id="GO:0003677">
    <property type="term" value="F:DNA binding"/>
    <property type="evidence" value="ECO:0007669"/>
    <property type="project" value="UniProtKB-KW"/>
</dbReference>
<dbReference type="PANTHER" id="PTHR19303:SF62">
    <property type="entry name" value="HTH CENPB-TYPE DOMAIN-CONTAINING PROTEIN-RELATED"/>
    <property type="match status" value="1"/>
</dbReference>
<evidence type="ECO:0000256" key="1">
    <source>
        <dbReference type="ARBA" id="ARBA00023125"/>
    </source>
</evidence>
<keyword evidence="2" id="KW-0862">Zinc</keyword>
<dbReference type="PANTHER" id="PTHR19303">
    <property type="entry name" value="TRANSPOSON"/>
    <property type="match status" value="1"/>
</dbReference>
<dbReference type="InterPro" id="IPR001878">
    <property type="entry name" value="Znf_CCHC"/>
</dbReference>
<sequence length="506" mass="57461">MRSRCNISANSRKLTDLEESTIVEHILDLDSKGFPPRLSGVEDMANRLLTTRDAGRVGVNWASTFVKRHPELTTRFNRKYDYQRALCEDPEVIGRWFTLVQNTIAKYGIQEADIYNFDETGFQMGVISTTMVVTSSERHGKAKAKQPGNREWVTVIQGVNARGWAIPPYIIVKGQYHLLSWYQNNQLPMDWVIATSESGWITNELGLEWIKHFDKYTKARTIGRYRLLILDGHESHHSTDFELYCKNNNIITLCMPAHSSHIPQPLDVGYFSPLKIAYGKHIEGLMRAHITHVTKEDFFPAFYAAYQATMTGKNIEGGFRGAGLIPFDPERVISKLDVRFKTPTPSNSRPSTSHSWVSKTPNNPIEASSQTNLIKRRISHHQDSSPTSILNAVDILAKGTTRIMHKMDLMEAEIHDLRAANEALSKRRRAKKTRLRKGGSLSILEAQELGDQMEVEVQLKEETRIRAGRRPRTETRARRCGNCGKAGHNARSCQIVVEMSEEDDSE</sequence>
<evidence type="ECO:0000256" key="3">
    <source>
        <dbReference type="SAM" id="MobiDB-lite"/>
    </source>
</evidence>
<dbReference type="GO" id="GO:0008270">
    <property type="term" value="F:zinc ion binding"/>
    <property type="evidence" value="ECO:0007669"/>
    <property type="project" value="UniProtKB-KW"/>
</dbReference>
<dbReference type="PROSITE" id="PS50158">
    <property type="entry name" value="ZF_CCHC"/>
    <property type="match status" value="1"/>
</dbReference>
<dbReference type="PROSITE" id="PS51253">
    <property type="entry name" value="HTH_CENPB"/>
    <property type="match status" value="1"/>
</dbReference>
<dbReference type="Pfam" id="PF03184">
    <property type="entry name" value="DDE_1"/>
    <property type="match status" value="1"/>
</dbReference>
<dbReference type="EMBL" id="AP024418">
    <property type="protein sequence ID" value="BCR87323.1"/>
    <property type="molecule type" value="Genomic_DNA"/>
</dbReference>
<keyword evidence="2" id="KW-0479">Metal-binding</keyword>
<dbReference type="SMART" id="SM00674">
    <property type="entry name" value="CENPB"/>
    <property type="match status" value="1"/>
</dbReference>
<keyword evidence="2" id="KW-0863">Zinc-finger</keyword>
<reference evidence="6" key="1">
    <citation type="submission" date="2021-01" db="EMBL/GenBank/DDBJ databases">
        <authorList>
            <consortium name="Aspergillus chevalieri M1 genome sequencing consortium"/>
            <person name="Kazuki M."/>
            <person name="Futagami T."/>
        </authorList>
    </citation>
    <scope>NUCLEOTIDE SEQUENCE</scope>
    <source>
        <strain evidence="6">M1</strain>
    </source>
</reference>
<feature type="domain" description="HTH CENPB-type" evidence="5">
    <location>
        <begin position="6"/>
        <end position="75"/>
    </location>
</feature>
<evidence type="ECO:0000259" key="4">
    <source>
        <dbReference type="PROSITE" id="PS50158"/>
    </source>
</evidence>
<dbReference type="SUPFAM" id="SSF57756">
    <property type="entry name" value="Retrovirus zinc finger-like domains"/>
    <property type="match status" value="1"/>
</dbReference>
<dbReference type="InterPro" id="IPR006600">
    <property type="entry name" value="HTH_CenpB_DNA-bd_dom"/>
</dbReference>
<proteinExistence type="predicted"/>
<evidence type="ECO:0000256" key="2">
    <source>
        <dbReference type="PROSITE-ProRule" id="PRU00047"/>
    </source>
</evidence>
<evidence type="ECO:0000259" key="5">
    <source>
        <dbReference type="PROSITE" id="PS51253"/>
    </source>
</evidence>
<dbReference type="RefSeq" id="XP_043135845.1">
    <property type="nucleotide sequence ID" value="XM_043278025.1"/>
</dbReference>
<dbReference type="GeneID" id="66981682"/>
<feature type="region of interest" description="Disordered" evidence="3">
    <location>
        <begin position="340"/>
        <end position="367"/>
    </location>
</feature>
<protein>
    <recommendedName>
        <fullName evidence="8">Transposase</fullName>
    </recommendedName>
</protein>
<dbReference type="KEGG" id="ache:ACHE_31310A"/>
<dbReference type="Proteomes" id="UP000637239">
    <property type="component" value="Chromosome 3"/>
</dbReference>
<dbReference type="InterPro" id="IPR004875">
    <property type="entry name" value="DDE_SF_endonuclease_dom"/>
</dbReference>
<dbReference type="InterPro" id="IPR050863">
    <property type="entry name" value="CenT-Element_Derived"/>
</dbReference>
<feature type="domain" description="CCHC-type" evidence="4">
    <location>
        <begin position="478"/>
        <end position="493"/>
    </location>
</feature>
<dbReference type="AlphaFoldDB" id="A0A7R7VNR3"/>
<keyword evidence="1" id="KW-0238">DNA-binding</keyword>
<dbReference type="GO" id="GO:0005634">
    <property type="term" value="C:nucleus"/>
    <property type="evidence" value="ECO:0007669"/>
    <property type="project" value="TreeGrafter"/>
</dbReference>
<feature type="compositionally biased region" description="Polar residues" evidence="3">
    <location>
        <begin position="356"/>
        <end position="367"/>
    </location>
</feature>
<evidence type="ECO:0000313" key="7">
    <source>
        <dbReference type="Proteomes" id="UP000637239"/>
    </source>
</evidence>
<reference evidence="6" key="2">
    <citation type="submission" date="2021-02" db="EMBL/GenBank/DDBJ databases">
        <title>Aspergillus chevalieri M1 genome sequence.</title>
        <authorList>
            <person name="Kadooka C."/>
            <person name="Mori K."/>
            <person name="Futagami T."/>
        </authorList>
    </citation>
    <scope>NUCLEOTIDE SEQUENCE</scope>
    <source>
        <strain evidence="6">M1</strain>
    </source>
</reference>
<organism evidence="6 7">
    <name type="scientific">Aspergillus chevalieri</name>
    <name type="common">Eurotium chevalieri</name>
    <dbReference type="NCBI Taxonomy" id="182096"/>
    <lineage>
        <taxon>Eukaryota</taxon>
        <taxon>Fungi</taxon>
        <taxon>Dikarya</taxon>
        <taxon>Ascomycota</taxon>
        <taxon>Pezizomycotina</taxon>
        <taxon>Eurotiomycetes</taxon>
        <taxon>Eurotiomycetidae</taxon>
        <taxon>Eurotiales</taxon>
        <taxon>Aspergillaceae</taxon>
        <taxon>Aspergillus</taxon>
        <taxon>Aspergillus subgen. Aspergillus</taxon>
    </lineage>
</organism>
<dbReference type="Pfam" id="PF03221">
    <property type="entry name" value="HTH_Tnp_Tc5"/>
    <property type="match status" value="1"/>
</dbReference>
<accession>A0A7R7VNR3</accession>
<evidence type="ECO:0008006" key="8">
    <source>
        <dbReference type="Google" id="ProtNLM"/>
    </source>
</evidence>
<gene>
    <name evidence="6" type="ORF">ACHE_31310A</name>
</gene>
<name>A0A7R7VNR3_ASPCH</name>
<feature type="compositionally biased region" description="Low complexity" evidence="3">
    <location>
        <begin position="342"/>
        <end position="355"/>
    </location>
</feature>
<dbReference type="InterPro" id="IPR036875">
    <property type="entry name" value="Znf_CCHC_sf"/>
</dbReference>